<gene>
    <name evidence="2" type="ORF">VT73_05680</name>
</gene>
<dbReference type="KEGG" id="rtc:APU90_06025"/>
<dbReference type="GeneID" id="93666141"/>
<dbReference type="eggNOG" id="COG2976">
    <property type="taxonomic scope" value="Bacteria"/>
</dbReference>
<dbReference type="Pfam" id="PF13196">
    <property type="entry name" value="DUF4012"/>
    <property type="match status" value="1"/>
</dbReference>
<feature type="transmembrane region" description="Helical" evidence="1">
    <location>
        <begin position="21"/>
        <end position="45"/>
    </location>
</feature>
<dbReference type="AlphaFoldDB" id="A0A0C5BQD3"/>
<keyword evidence="3" id="KW-1185">Reference proteome</keyword>
<protein>
    <recommendedName>
        <fullName evidence="4">DUF4012 domain-containing protein</fullName>
    </recommendedName>
</protein>
<name>A0A0C5BQD3_9MICO</name>
<keyword evidence="1" id="KW-1133">Transmembrane helix</keyword>
<accession>A0A0C5BQD3</accession>
<comment type="caution">
    <text evidence="2">The sequence shown here is derived from an EMBL/GenBank/DDBJ whole genome shotgun (WGS) entry which is preliminary data.</text>
</comment>
<evidence type="ECO:0000313" key="2">
    <source>
        <dbReference type="EMBL" id="KKM45657.1"/>
    </source>
</evidence>
<dbReference type="KEGG" id="rtx:TI83_00455"/>
<keyword evidence="1" id="KW-0472">Membrane</keyword>
<sequence>MSTTTISSRRASGRPRRRRRRGLWITLIVLLVLLISAVIAVLLGIQTYNKAMTVRTKLTTAIPLVSQVADQLTAFKTTDAEATAGRIATLTEEARQQTDDPIWRVMEIVPGVGANLSAVRAAAEIADDVSDKIVGPLSSTSLDSLKPVNGKIDIGAITDLSRKITVAKGVVDTAQSRVAGIDRGALTPQVATAIDSFAPQLATATKSMGQVEPLTTILPDSLGASGPRHYLVLFQNLAEAQALGGGASSVMELNVDGGAVSIGEQAASNDFTGLKPVDVPQSALNTVGKNLATTFNVSTSRPDFPTAASIATQFWTQKYPEKKIDGVLAIDPVALSYLLGSTGPVTLPDGSQLTSDNAVSILLNQIYFRYPESTVADRTDKFFAQASSTIVGSILGGSMEPTTMLPAIVKAVGENRILAYSAESKEQALLAPTPIAGVLPADNSANTTTGVFFQDASSGSKMDYYLNTAVTQSSANRCSTSDATFTTSIKLTNTLTAAAAQKLPAYVAAAGGRGPIPRGNMITLIYVYGPPGTTVSMDDASWAKGLGGVEKTTDDLGRPVMKLSLQLTPGQSDTATVTFKADGGRFGDQAVRVTPMINKTDVKLEGDQSCGR</sequence>
<dbReference type="InterPro" id="IPR025101">
    <property type="entry name" value="DUF4012"/>
</dbReference>
<organism evidence="2 3">
    <name type="scientific">Rathayibacter toxicus</name>
    <dbReference type="NCBI Taxonomy" id="145458"/>
    <lineage>
        <taxon>Bacteria</taxon>
        <taxon>Bacillati</taxon>
        <taxon>Actinomycetota</taxon>
        <taxon>Actinomycetes</taxon>
        <taxon>Micrococcales</taxon>
        <taxon>Microbacteriaceae</taxon>
        <taxon>Rathayibacter</taxon>
    </lineage>
</organism>
<dbReference type="EMBL" id="LBFI01000032">
    <property type="protein sequence ID" value="KKM45657.1"/>
    <property type="molecule type" value="Genomic_DNA"/>
</dbReference>
<dbReference type="Proteomes" id="UP000052979">
    <property type="component" value="Unassembled WGS sequence"/>
</dbReference>
<dbReference type="PATRIC" id="fig|145458.7.peg.109"/>
<dbReference type="RefSeq" id="WP_042733699.1">
    <property type="nucleotide sequence ID" value="NZ_CP010848.1"/>
</dbReference>
<dbReference type="STRING" id="145458.APU90_06025"/>
<proteinExistence type="predicted"/>
<keyword evidence="1" id="KW-0812">Transmembrane</keyword>
<evidence type="ECO:0000313" key="3">
    <source>
        <dbReference type="Proteomes" id="UP000052979"/>
    </source>
</evidence>
<evidence type="ECO:0000256" key="1">
    <source>
        <dbReference type="SAM" id="Phobius"/>
    </source>
</evidence>
<evidence type="ECO:0008006" key="4">
    <source>
        <dbReference type="Google" id="ProtNLM"/>
    </source>
</evidence>
<reference evidence="2 3" key="1">
    <citation type="submission" date="2015-04" db="EMBL/GenBank/DDBJ databases">
        <title>Draft genome sequence of Rathayibacter toxicus strain FH-142 (AKA 70134 or CS 32), a Western Australian isolate.</title>
        <authorList>
            <consortium name="Consortium for Microbial Forensics and Genomics (microFORGE)"/>
            <person name="Knight B.M."/>
            <person name="Roberts D.P."/>
            <person name="Lin D."/>
            <person name="Hari K."/>
            <person name="Fletcher J."/>
            <person name="Melcher U."/>
            <person name="Blagden T."/>
            <person name="Luster D.G."/>
            <person name="Sechler A.J."/>
            <person name="Schneider W.L."/>
            <person name="Winegar R.A."/>
        </authorList>
    </citation>
    <scope>NUCLEOTIDE SEQUENCE [LARGE SCALE GENOMIC DNA]</scope>
    <source>
        <strain evidence="2 3">FH142</strain>
    </source>
</reference>